<evidence type="ECO:0000256" key="2">
    <source>
        <dbReference type="ARBA" id="ARBA00022670"/>
    </source>
</evidence>
<sequence>MLDRETCREHILSEDYRDFIGNHVRTPFFNSLMNVHRCEQEAGFSYKCFYLPKEISDPITLPKYSYASIPNCYSPLNMQTLNEAGILPVQNYPTLQLKGRNILIGFLDSGIDYTNPVFQNLDNTTRIRAIWDQTVQTGTMPEHFSYGSEFTEEQINEALRSDSPFDLVPSTDETGHGTYAAALACGSAVPEEEFLGAAPEASIAVVKLKQAKQYLRDYYFIPSDAECYQETDLMLGIRYLNLLADSLNLPLVICFTVGSNMGGHIGTLPLPNLIENYGSLANHIAVIGTGNEADQRHHYANALTNGSKNKTVEIRVGENVSGFSMELWTDIPNTSSISIISPSGEDTSRIPFHAGSSAELDFLFERTKVSVDYRILVEKTTSELVFFRFNSPAAGIWKIVIEPITVTDGQFHMWLPVTEFIDGEVYFLESDPYYTLTNPANTQSPVVVSYYNGTTNAVSQTSGRGYTRSGQIKPDLTAPGINIRGPVSNGRFETHSGSCAACAVTAGAVALMLEWLLYIQKAPGIDSFQIRSLLILGALRPDTMEYPNRIWGYGQLNLYHTFEVMRKL</sequence>
<dbReference type="InterPro" id="IPR034045">
    <property type="entry name" value="Pep_S8_CspA-like"/>
</dbReference>
<dbReference type="PIRSF" id="PIRSF037894">
    <property type="entry name" value="Subtilisin_rel_CspABC"/>
    <property type="match status" value="1"/>
</dbReference>
<dbReference type="InterPro" id="IPR050131">
    <property type="entry name" value="Peptidase_S8_subtilisin-like"/>
</dbReference>
<organism evidence="6 7">
    <name type="scientific">[Ruminococcus] torques</name>
    <dbReference type="NCBI Taxonomy" id="33039"/>
    <lineage>
        <taxon>Bacteria</taxon>
        <taxon>Bacillati</taxon>
        <taxon>Bacillota</taxon>
        <taxon>Clostridia</taxon>
        <taxon>Lachnospirales</taxon>
        <taxon>Lachnospiraceae</taxon>
        <taxon>Mediterraneibacter</taxon>
    </lineage>
</organism>
<evidence type="ECO:0000256" key="1">
    <source>
        <dbReference type="ARBA" id="ARBA00011073"/>
    </source>
</evidence>
<proteinExistence type="inferred from homology"/>
<reference evidence="6 7" key="1">
    <citation type="submission" date="2015-09" db="EMBL/GenBank/DDBJ databases">
        <authorList>
            <consortium name="Pathogen Informatics"/>
        </authorList>
    </citation>
    <scope>NUCLEOTIDE SEQUENCE [LARGE SCALE GENOMIC DNA]</scope>
    <source>
        <strain evidence="6 7">2789STDY5834841</strain>
    </source>
</reference>
<dbReference type="InterPro" id="IPR000209">
    <property type="entry name" value="Peptidase_S8/S53_dom"/>
</dbReference>
<evidence type="ECO:0000256" key="4">
    <source>
        <dbReference type="ARBA" id="ARBA00022825"/>
    </source>
</evidence>
<evidence type="ECO:0000259" key="5">
    <source>
        <dbReference type="Pfam" id="PF00082"/>
    </source>
</evidence>
<dbReference type="PANTHER" id="PTHR43806:SF11">
    <property type="entry name" value="CEREVISIN-RELATED"/>
    <property type="match status" value="1"/>
</dbReference>
<evidence type="ECO:0000256" key="3">
    <source>
        <dbReference type="ARBA" id="ARBA00022801"/>
    </source>
</evidence>
<dbReference type="SUPFAM" id="SSF52743">
    <property type="entry name" value="Subtilisin-like"/>
    <property type="match status" value="1"/>
</dbReference>
<keyword evidence="4" id="KW-0720">Serine protease</keyword>
<dbReference type="InterPro" id="IPR015500">
    <property type="entry name" value="Peptidase_S8_subtilisin-rel"/>
</dbReference>
<feature type="domain" description="Peptidase S8/S53" evidence="5">
    <location>
        <begin position="434"/>
        <end position="554"/>
    </location>
</feature>
<feature type="domain" description="Peptidase S8/S53" evidence="5">
    <location>
        <begin position="99"/>
        <end position="212"/>
    </location>
</feature>
<dbReference type="Gene3D" id="2.60.120.1290">
    <property type="match status" value="1"/>
</dbReference>
<dbReference type="InterPro" id="IPR036852">
    <property type="entry name" value="Peptidase_S8/S53_dom_sf"/>
</dbReference>
<dbReference type="EMBL" id="CYZO01000010">
    <property type="protein sequence ID" value="CUN85268.1"/>
    <property type="molecule type" value="Genomic_DNA"/>
</dbReference>
<dbReference type="InterPro" id="IPR017310">
    <property type="entry name" value="Pept_S8A_subtilisin_clostridia"/>
</dbReference>
<dbReference type="GO" id="GO:0006508">
    <property type="term" value="P:proteolysis"/>
    <property type="evidence" value="ECO:0007669"/>
    <property type="project" value="UniProtKB-KW"/>
</dbReference>
<dbReference type="RefSeq" id="WP_055158753.1">
    <property type="nucleotide sequence ID" value="NZ_CATZLF010000082.1"/>
</dbReference>
<dbReference type="InterPro" id="IPR023827">
    <property type="entry name" value="Peptidase_S8_Asp-AS"/>
</dbReference>
<dbReference type="GO" id="GO:0004252">
    <property type="term" value="F:serine-type endopeptidase activity"/>
    <property type="evidence" value="ECO:0007669"/>
    <property type="project" value="InterPro"/>
</dbReference>
<protein>
    <submittedName>
        <fullName evidence="6">Type VII secretion-associated serine protease mycosin</fullName>
    </submittedName>
</protein>
<accession>A0A174ACP1</accession>
<dbReference type="Pfam" id="PF00082">
    <property type="entry name" value="Peptidase_S8"/>
    <property type="match status" value="2"/>
</dbReference>
<evidence type="ECO:0000313" key="7">
    <source>
        <dbReference type="Proteomes" id="UP000095787"/>
    </source>
</evidence>
<name>A0A174ACP1_9FIRM</name>
<keyword evidence="3" id="KW-0378">Hydrolase</keyword>
<gene>
    <name evidence="6" type="ORF">ERS852456_00976</name>
</gene>
<dbReference type="Gene3D" id="3.40.50.200">
    <property type="entry name" value="Peptidase S8/S53 domain"/>
    <property type="match status" value="1"/>
</dbReference>
<dbReference type="PANTHER" id="PTHR43806">
    <property type="entry name" value="PEPTIDASE S8"/>
    <property type="match status" value="1"/>
</dbReference>
<dbReference type="Proteomes" id="UP000095787">
    <property type="component" value="Unassembled WGS sequence"/>
</dbReference>
<dbReference type="CDD" id="cd07478">
    <property type="entry name" value="Peptidases_S8_CspA-like"/>
    <property type="match status" value="1"/>
</dbReference>
<dbReference type="PROSITE" id="PS00136">
    <property type="entry name" value="SUBTILASE_ASP"/>
    <property type="match status" value="1"/>
</dbReference>
<dbReference type="PRINTS" id="PR00723">
    <property type="entry name" value="SUBTILISIN"/>
</dbReference>
<comment type="similarity">
    <text evidence="1">Belongs to the peptidase S8 family.</text>
</comment>
<dbReference type="AlphaFoldDB" id="A0A174ACP1"/>
<keyword evidence="2 6" id="KW-0645">Protease</keyword>
<evidence type="ECO:0000313" key="6">
    <source>
        <dbReference type="EMBL" id="CUN85268.1"/>
    </source>
</evidence>